<dbReference type="AlphaFoldDB" id="A0A6N9I246"/>
<dbReference type="Gene3D" id="3.30.70.360">
    <property type="match status" value="1"/>
</dbReference>
<name>A0A6N9I246_9LACO</name>
<gene>
    <name evidence="5" type="ORF">GB993_06865</name>
</gene>
<keyword evidence="3 5" id="KW-0378">Hydrolase</keyword>
<comment type="caution">
    <text evidence="5">The sequence shown here is derived from an EMBL/GenBank/DDBJ whole genome shotgun (WGS) entry which is preliminary data.</text>
</comment>
<dbReference type="InterPro" id="IPR002933">
    <property type="entry name" value="Peptidase_M20"/>
</dbReference>
<feature type="domain" description="Peptidase M20 dimerisation" evidence="4">
    <location>
        <begin position="188"/>
        <end position="340"/>
    </location>
</feature>
<dbReference type="InterPro" id="IPR011650">
    <property type="entry name" value="Peptidase_M20_dimer"/>
</dbReference>
<accession>A0A6N9I246</accession>
<dbReference type="Pfam" id="PF01546">
    <property type="entry name" value="Peptidase_M20"/>
    <property type="match status" value="1"/>
</dbReference>
<protein>
    <submittedName>
        <fullName evidence="5">M20/M25/M40 family metallo-hydrolase</fullName>
    </submittedName>
</protein>
<dbReference type="PANTHER" id="PTHR43270">
    <property type="entry name" value="BETA-ALA-HIS DIPEPTIDASE"/>
    <property type="match status" value="1"/>
</dbReference>
<evidence type="ECO:0000256" key="1">
    <source>
        <dbReference type="ARBA" id="ARBA00022670"/>
    </source>
</evidence>
<sequence>MNKREVEDYAIANLSDVEEYITIPSISAQGTGINETSDWLVNEFKSLGASTVEKWHDQGGNPVVFAAFKGAKQTTVLFYNHYDVQPPEPLDEWHSDPFKLTQRDGKMFARGVCDDKGELMSRLTLIKYFNEHGGLPVNLKFFVEGEEEVGSPHVGDYLKAHAAELKADVCLWEGGGKNAVDHFEVTCGLKGIATFELSVQTADVDIHSSLASYADNAVWRLMEAVTSLRGKDGRVKVSGFYDNIKPLSSTETAAVEQMDFDGEAVKNTFGLKGNFVYPDPKTELVNGTTLTVNGIMGGYAGAGVKTIIPRSASAKLDCRLVPGQEPAELMNLIRKQLNRNGFSDVEMKPTHAELPFRTNLDDPFVKLNVKIAKQVYGDENVRLVPNMPGSGPAGEFANELGKSLPIVMVGVHYAASKPHSPNENIRQSDYQEGTYFLGELLTAVGAQSEEFKVSSLNNE</sequence>
<evidence type="ECO:0000259" key="4">
    <source>
        <dbReference type="Pfam" id="PF07687"/>
    </source>
</evidence>
<dbReference type="RefSeq" id="WP_161003639.1">
    <property type="nucleotide sequence ID" value="NZ_WEZQ01000011.1"/>
</dbReference>
<evidence type="ECO:0000313" key="5">
    <source>
        <dbReference type="EMBL" id="MYV17222.1"/>
    </source>
</evidence>
<dbReference type="SUPFAM" id="SSF53187">
    <property type="entry name" value="Zn-dependent exopeptidases"/>
    <property type="match status" value="1"/>
</dbReference>
<evidence type="ECO:0000313" key="6">
    <source>
        <dbReference type="Proteomes" id="UP000449209"/>
    </source>
</evidence>
<dbReference type="PANTHER" id="PTHR43270:SF8">
    <property type="entry name" value="DI- AND TRIPEPTIDASE DUG2-RELATED"/>
    <property type="match status" value="1"/>
</dbReference>
<evidence type="ECO:0000256" key="2">
    <source>
        <dbReference type="ARBA" id="ARBA00022723"/>
    </source>
</evidence>
<dbReference type="InterPro" id="IPR051458">
    <property type="entry name" value="Cyt/Met_Dipeptidase"/>
</dbReference>
<dbReference type="GO" id="GO:0046872">
    <property type="term" value="F:metal ion binding"/>
    <property type="evidence" value="ECO:0007669"/>
    <property type="project" value="UniProtKB-KW"/>
</dbReference>
<dbReference type="GO" id="GO:0006508">
    <property type="term" value="P:proteolysis"/>
    <property type="evidence" value="ECO:0007669"/>
    <property type="project" value="UniProtKB-KW"/>
</dbReference>
<dbReference type="Pfam" id="PF07687">
    <property type="entry name" value="M20_dimer"/>
    <property type="match status" value="1"/>
</dbReference>
<dbReference type="GO" id="GO:0008233">
    <property type="term" value="F:peptidase activity"/>
    <property type="evidence" value="ECO:0007669"/>
    <property type="project" value="UniProtKB-KW"/>
</dbReference>
<organism evidence="5 6">
    <name type="scientific">Furfurilactobacillus milii</name>
    <dbReference type="NCBI Taxonomy" id="2888272"/>
    <lineage>
        <taxon>Bacteria</taxon>
        <taxon>Bacillati</taxon>
        <taxon>Bacillota</taxon>
        <taxon>Bacilli</taxon>
        <taxon>Lactobacillales</taxon>
        <taxon>Lactobacillaceae</taxon>
        <taxon>Furfurilactobacillus</taxon>
    </lineage>
</organism>
<dbReference type="Gene3D" id="3.40.630.10">
    <property type="entry name" value="Zn peptidases"/>
    <property type="match status" value="1"/>
</dbReference>
<dbReference type="Proteomes" id="UP000449209">
    <property type="component" value="Unassembled WGS sequence"/>
</dbReference>
<dbReference type="OrthoDB" id="9761532at2"/>
<proteinExistence type="predicted"/>
<evidence type="ECO:0000256" key="3">
    <source>
        <dbReference type="ARBA" id="ARBA00022801"/>
    </source>
</evidence>
<dbReference type="GO" id="GO:0009014">
    <property type="term" value="F:succinyl-diaminopimelate desuccinylase activity"/>
    <property type="evidence" value="ECO:0007669"/>
    <property type="project" value="TreeGrafter"/>
</dbReference>
<keyword evidence="2" id="KW-0479">Metal-binding</keyword>
<keyword evidence="1" id="KW-0645">Protease</keyword>
<dbReference type="NCBIfam" id="NF005034">
    <property type="entry name" value="PRK06446.1"/>
    <property type="match status" value="1"/>
</dbReference>
<reference evidence="5 6" key="1">
    <citation type="journal article" date="2019" name="Appl. Environ. Microbiol.">
        <title>Genetic determinants of hydroxycinnamic acid metabolism in heterofermentative lactobacilli.</title>
        <authorList>
            <person name="Gaur G."/>
            <person name="Oh J.H."/>
            <person name="Filannino P."/>
            <person name="Gobbetti M."/>
            <person name="van Pijkeren J.P."/>
            <person name="Ganzle M.G."/>
        </authorList>
    </citation>
    <scope>NUCLEOTIDE SEQUENCE [LARGE SCALE GENOMIC DNA]</scope>
    <source>
        <strain evidence="5 6">C5</strain>
    </source>
</reference>
<dbReference type="GO" id="GO:0005829">
    <property type="term" value="C:cytosol"/>
    <property type="evidence" value="ECO:0007669"/>
    <property type="project" value="TreeGrafter"/>
</dbReference>
<dbReference type="EMBL" id="WEZQ01000011">
    <property type="protein sequence ID" value="MYV17222.1"/>
    <property type="molecule type" value="Genomic_DNA"/>
</dbReference>
<dbReference type="GO" id="GO:0009089">
    <property type="term" value="P:lysine biosynthetic process via diaminopimelate"/>
    <property type="evidence" value="ECO:0007669"/>
    <property type="project" value="TreeGrafter"/>
</dbReference>